<sequence length="120" mass="13309">MSVSLYYRARRTAPPSETEAAEVERIAAAHQESFPYEDEESLYLYEDLYEGGGSEPGEILAGSTKLPLEEDRMMPVIAHVLDSLTELRRALPGADWRVHIDDLDIPWGEGDGYALPGGDL</sequence>
<dbReference type="EMBL" id="CP163435">
    <property type="protein sequence ID" value="XDQ30942.1"/>
    <property type="molecule type" value="Genomic_DNA"/>
</dbReference>
<evidence type="ECO:0000313" key="1">
    <source>
        <dbReference type="EMBL" id="XDQ30942.1"/>
    </source>
</evidence>
<organism evidence="1">
    <name type="scientific">Streptomyces sp. R21</name>
    <dbReference type="NCBI Taxonomy" id="3238627"/>
    <lineage>
        <taxon>Bacteria</taxon>
        <taxon>Bacillati</taxon>
        <taxon>Actinomycetota</taxon>
        <taxon>Actinomycetes</taxon>
        <taxon>Kitasatosporales</taxon>
        <taxon>Streptomycetaceae</taxon>
        <taxon>Streptomyces</taxon>
    </lineage>
</organism>
<name>A0AB39PK49_9ACTN</name>
<dbReference type="AlphaFoldDB" id="A0AB39PK49"/>
<gene>
    <name evidence="1" type="ORF">AB5J56_42345</name>
</gene>
<proteinExistence type="predicted"/>
<dbReference type="RefSeq" id="WP_369241367.1">
    <property type="nucleotide sequence ID" value="NZ_CP163435.1"/>
</dbReference>
<reference evidence="1" key="1">
    <citation type="submission" date="2024-07" db="EMBL/GenBank/DDBJ databases">
        <authorList>
            <person name="Yu S.T."/>
        </authorList>
    </citation>
    <scope>NUCLEOTIDE SEQUENCE</scope>
    <source>
        <strain evidence="1">R21</strain>
    </source>
</reference>
<protein>
    <submittedName>
        <fullName evidence="1">Uncharacterized protein</fullName>
    </submittedName>
</protein>
<accession>A0AB39PK49</accession>